<protein>
    <submittedName>
        <fullName evidence="1">Uncharacterized protein</fullName>
    </submittedName>
</protein>
<dbReference type="AlphaFoldDB" id="A0AAN8HC15"/>
<name>A0AAN8HC15_9TELE</name>
<keyword evidence="2" id="KW-1185">Reference proteome</keyword>
<evidence type="ECO:0000313" key="1">
    <source>
        <dbReference type="EMBL" id="KAK5910058.1"/>
    </source>
</evidence>
<dbReference type="Proteomes" id="UP001335648">
    <property type="component" value="Unassembled WGS sequence"/>
</dbReference>
<gene>
    <name evidence="1" type="ORF">CesoFtcFv8_003929</name>
</gene>
<evidence type="ECO:0000313" key="2">
    <source>
        <dbReference type="Proteomes" id="UP001335648"/>
    </source>
</evidence>
<organism evidence="1 2">
    <name type="scientific">Champsocephalus esox</name>
    <name type="common">pike icefish</name>
    <dbReference type="NCBI Taxonomy" id="159716"/>
    <lineage>
        <taxon>Eukaryota</taxon>
        <taxon>Metazoa</taxon>
        <taxon>Chordata</taxon>
        <taxon>Craniata</taxon>
        <taxon>Vertebrata</taxon>
        <taxon>Euteleostomi</taxon>
        <taxon>Actinopterygii</taxon>
        <taxon>Neopterygii</taxon>
        <taxon>Teleostei</taxon>
        <taxon>Neoteleostei</taxon>
        <taxon>Acanthomorphata</taxon>
        <taxon>Eupercaria</taxon>
        <taxon>Perciformes</taxon>
        <taxon>Notothenioidei</taxon>
        <taxon>Channichthyidae</taxon>
        <taxon>Champsocephalus</taxon>
    </lineage>
</organism>
<accession>A0AAN8HC15</accession>
<proteinExistence type="predicted"/>
<sequence length="67" mass="7546">MTRISTYVSTLYLYVHAKLLDNACNGQYVILQQLAGQCLNLEGVLGRLQACCHFLSDPESLFQQHSQ</sequence>
<reference evidence="1 2" key="1">
    <citation type="journal article" date="2023" name="Mol. Biol. Evol.">
        <title>Genomics of Secondarily Temperate Adaptation in the Only Non-Antarctic Icefish.</title>
        <authorList>
            <person name="Rivera-Colon A.G."/>
            <person name="Rayamajhi N."/>
            <person name="Minhas B.F."/>
            <person name="Madrigal G."/>
            <person name="Bilyk K.T."/>
            <person name="Yoon V."/>
            <person name="Hune M."/>
            <person name="Gregory S."/>
            <person name="Cheng C.H.C."/>
            <person name="Catchen J.M."/>
        </authorList>
    </citation>
    <scope>NUCLEOTIDE SEQUENCE [LARGE SCALE GENOMIC DNA]</scope>
    <source>
        <strain evidence="1">JC2023a</strain>
    </source>
</reference>
<comment type="caution">
    <text evidence="1">The sequence shown here is derived from an EMBL/GenBank/DDBJ whole genome shotgun (WGS) entry which is preliminary data.</text>
</comment>
<dbReference type="EMBL" id="JAULUE010002048">
    <property type="protein sequence ID" value="KAK5910058.1"/>
    <property type="molecule type" value="Genomic_DNA"/>
</dbReference>